<dbReference type="KEGG" id="pstg:E8M01_27020"/>
<evidence type="ECO:0000313" key="2">
    <source>
        <dbReference type="EMBL" id="QCI67553.1"/>
    </source>
</evidence>
<dbReference type="PANTHER" id="PTHR37952">
    <property type="match status" value="1"/>
</dbReference>
<evidence type="ECO:0008006" key="4">
    <source>
        <dbReference type="Google" id="ProtNLM"/>
    </source>
</evidence>
<sequence>MIHRLVAALLAPAVLALALALPALEARAAGDRPDLIFRRSTVFRLLSPNDKLATYGIDDPDVEGVACHFTVPEKGGWAGTFGFAEQLSDVSLACRQIAPIRFRSRSGQGDVVFSEGRSFFFKRVQIVRGCDAARNVLVYMIYSDKLIDGSPQNSTSTVPIMPWGANAEIQRCSEWIR</sequence>
<evidence type="ECO:0000313" key="3">
    <source>
        <dbReference type="Proteomes" id="UP000298781"/>
    </source>
</evidence>
<protein>
    <recommendedName>
        <fullName evidence="4">CreA family protein</fullName>
    </recommendedName>
</protein>
<keyword evidence="3" id="KW-1185">Reference proteome</keyword>
<accession>A0A4D7BA17</accession>
<proteinExistence type="predicted"/>
<feature type="signal peptide" evidence="1">
    <location>
        <begin position="1"/>
        <end position="28"/>
    </location>
</feature>
<gene>
    <name evidence="2" type="ORF">E8M01_27020</name>
</gene>
<dbReference type="EMBL" id="CP039690">
    <property type="protein sequence ID" value="QCI67553.1"/>
    <property type="molecule type" value="Genomic_DNA"/>
</dbReference>
<keyword evidence="1" id="KW-0732">Signal</keyword>
<dbReference type="PIRSF" id="PIRSF003174">
    <property type="entry name" value="CreA"/>
    <property type="match status" value="1"/>
</dbReference>
<dbReference type="GO" id="GO:0005829">
    <property type="term" value="C:cytosol"/>
    <property type="evidence" value="ECO:0007669"/>
    <property type="project" value="TreeGrafter"/>
</dbReference>
<dbReference type="PANTHER" id="PTHR37952:SF2">
    <property type="entry name" value="PROTEIN CREA"/>
    <property type="match status" value="1"/>
</dbReference>
<reference evidence="2 3" key="1">
    <citation type="submission" date="2019-04" db="EMBL/GenBank/DDBJ databases">
        <title>Phreatobacter aquaticus sp. nov.</title>
        <authorList>
            <person name="Choi A."/>
        </authorList>
    </citation>
    <scope>NUCLEOTIDE SEQUENCE [LARGE SCALE GENOMIC DNA]</scope>
    <source>
        <strain evidence="2 3">KCTC 52518</strain>
    </source>
</reference>
<dbReference type="OrthoDB" id="9788409at2"/>
<dbReference type="InterPro" id="IPR010292">
    <property type="entry name" value="Uncharacterised_CreA"/>
</dbReference>
<feature type="chain" id="PRO_5021008163" description="CreA family protein" evidence="1">
    <location>
        <begin position="29"/>
        <end position="177"/>
    </location>
</feature>
<evidence type="ECO:0000256" key="1">
    <source>
        <dbReference type="SAM" id="SignalP"/>
    </source>
</evidence>
<dbReference type="AlphaFoldDB" id="A0A4D7BA17"/>
<dbReference type="RefSeq" id="WP_136962983.1">
    <property type="nucleotide sequence ID" value="NZ_CP039690.1"/>
</dbReference>
<dbReference type="Proteomes" id="UP000298781">
    <property type="component" value="Chromosome"/>
</dbReference>
<dbReference type="Pfam" id="PF05981">
    <property type="entry name" value="CreA"/>
    <property type="match status" value="1"/>
</dbReference>
<organism evidence="2 3">
    <name type="scientific">Phreatobacter stygius</name>
    <dbReference type="NCBI Taxonomy" id="1940610"/>
    <lineage>
        <taxon>Bacteria</taxon>
        <taxon>Pseudomonadati</taxon>
        <taxon>Pseudomonadota</taxon>
        <taxon>Alphaproteobacteria</taxon>
        <taxon>Hyphomicrobiales</taxon>
        <taxon>Phreatobacteraceae</taxon>
        <taxon>Phreatobacter</taxon>
    </lineage>
</organism>
<name>A0A4D7BA17_9HYPH</name>